<keyword evidence="5 6" id="KW-0408">Iron</keyword>
<name>A0ABQ5G680_9ASTR</name>
<dbReference type="SUPFAM" id="SSF48264">
    <property type="entry name" value="Cytochrome P450"/>
    <property type="match status" value="1"/>
</dbReference>
<gene>
    <name evidence="7" type="ORF">Tco_1029820</name>
</gene>
<evidence type="ECO:0000313" key="8">
    <source>
        <dbReference type="Proteomes" id="UP001151760"/>
    </source>
</evidence>
<keyword evidence="6" id="KW-0349">Heme</keyword>
<dbReference type="InterPro" id="IPR036396">
    <property type="entry name" value="Cyt_P450_sf"/>
</dbReference>
<reference evidence="7" key="2">
    <citation type="submission" date="2022-01" db="EMBL/GenBank/DDBJ databases">
        <authorList>
            <person name="Yamashiro T."/>
            <person name="Shiraishi A."/>
            <person name="Satake H."/>
            <person name="Nakayama K."/>
        </authorList>
    </citation>
    <scope>NUCLEOTIDE SEQUENCE</scope>
</reference>
<evidence type="ECO:0000256" key="4">
    <source>
        <dbReference type="ARBA" id="ARBA00023002"/>
    </source>
</evidence>
<keyword evidence="3 6" id="KW-0479">Metal-binding</keyword>
<sequence length="471" mass="54530">MFPTVLYYLYVYPPHDVITYALKRSDGTFFFKGPWLADLDILVTANPLDIHHIMSKNFNNYPRGEKFRSIFNILGDGFSSSDGELWASQRRTIMSLLKLPSFQSLFERTIWNKVENGLWPLLECLSKSGANLDLQDIFQRFAFDMICTLLFDHDPKSMSTECPNIPCEKALSEAEEAIFHRHIRPQIFWKVQRLLNIGNEKKLSNAWETIDQFIYTSLSQKQNELTNEKCEPLEEKFNYCATIIKEFKDQSGASGDATKFLRDNVLNLMVAGRDSTSSTLSWLFYLLSQYPKVEDKIREELDAKLLKKKGREWKDFITKELHNLVYLHGALCEVLRLFPPISFQHKSPIQSDVLPSGHRVNKNTTIILSYYSMGRMISIWGEDCNKFKPERWVSVGGDIKHQPSYKFPAFNVGPRACLGKDMSFSHMKMVAATIIYHYHVELLKGHSVFPSRSILLKMKHGLNVRLIKRSK</sequence>
<dbReference type="Gene3D" id="1.10.630.10">
    <property type="entry name" value="Cytochrome P450"/>
    <property type="match status" value="1"/>
</dbReference>
<dbReference type="InterPro" id="IPR002401">
    <property type="entry name" value="Cyt_P450_E_grp-I"/>
</dbReference>
<accession>A0ABQ5G680</accession>
<dbReference type="Pfam" id="PF00067">
    <property type="entry name" value="p450"/>
    <property type="match status" value="1"/>
</dbReference>
<dbReference type="CDD" id="cd11064">
    <property type="entry name" value="CYP86A"/>
    <property type="match status" value="1"/>
</dbReference>
<reference evidence="7" key="1">
    <citation type="journal article" date="2022" name="Int. J. Mol. Sci.">
        <title>Draft Genome of Tanacetum Coccineum: Genomic Comparison of Closely Related Tanacetum-Family Plants.</title>
        <authorList>
            <person name="Yamashiro T."/>
            <person name="Shiraishi A."/>
            <person name="Nakayama K."/>
            <person name="Satake H."/>
        </authorList>
    </citation>
    <scope>NUCLEOTIDE SEQUENCE</scope>
</reference>
<keyword evidence="8" id="KW-1185">Reference proteome</keyword>
<evidence type="ECO:0000313" key="7">
    <source>
        <dbReference type="EMBL" id="GJT70534.1"/>
    </source>
</evidence>
<comment type="cofactor">
    <cofactor evidence="1">
        <name>heme</name>
        <dbReference type="ChEBI" id="CHEBI:30413"/>
    </cofactor>
</comment>
<dbReference type="EMBL" id="BQNB010018086">
    <property type="protein sequence ID" value="GJT70534.1"/>
    <property type="molecule type" value="Genomic_DNA"/>
</dbReference>
<dbReference type="InterPro" id="IPR017972">
    <property type="entry name" value="Cyt_P450_CS"/>
</dbReference>
<evidence type="ECO:0000256" key="6">
    <source>
        <dbReference type="RuleBase" id="RU000461"/>
    </source>
</evidence>
<proteinExistence type="inferred from homology"/>
<keyword evidence="4 6" id="KW-0560">Oxidoreductase</keyword>
<keyword evidence="6" id="KW-0503">Monooxygenase</keyword>
<comment type="caution">
    <text evidence="7">The sequence shown here is derived from an EMBL/GenBank/DDBJ whole genome shotgun (WGS) entry which is preliminary data.</text>
</comment>
<protein>
    <submittedName>
        <fullName evidence="7">Alkane hydroxylase MAH1-like protein</fullName>
    </submittedName>
</protein>
<evidence type="ECO:0000256" key="1">
    <source>
        <dbReference type="ARBA" id="ARBA00001971"/>
    </source>
</evidence>
<dbReference type="PRINTS" id="PR00385">
    <property type="entry name" value="P450"/>
</dbReference>
<dbReference type="Proteomes" id="UP001151760">
    <property type="component" value="Unassembled WGS sequence"/>
</dbReference>
<dbReference type="PROSITE" id="PS00086">
    <property type="entry name" value="CYTOCHROME_P450"/>
    <property type="match status" value="1"/>
</dbReference>
<comment type="similarity">
    <text evidence="2 6">Belongs to the cytochrome P450 family.</text>
</comment>
<dbReference type="InterPro" id="IPR001128">
    <property type="entry name" value="Cyt_P450"/>
</dbReference>
<evidence type="ECO:0000256" key="3">
    <source>
        <dbReference type="ARBA" id="ARBA00022723"/>
    </source>
</evidence>
<evidence type="ECO:0000256" key="2">
    <source>
        <dbReference type="ARBA" id="ARBA00010617"/>
    </source>
</evidence>
<organism evidence="7 8">
    <name type="scientific">Tanacetum coccineum</name>
    <dbReference type="NCBI Taxonomy" id="301880"/>
    <lineage>
        <taxon>Eukaryota</taxon>
        <taxon>Viridiplantae</taxon>
        <taxon>Streptophyta</taxon>
        <taxon>Embryophyta</taxon>
        <taxon>Tracheophyta</taxon>
        <taxon>Spermatophyta</taxon>
        <taxon>Magnoliopsida</taxon>
        <taxon>eudicotyledons</taxon>
        <taxon>Gunneridae</taxon>
        <taxon>Pentapetalae</taxon>
        <taxon>asterids</taxon>
        <taxon>campanulids</taxon>
        <taxon>Asterales</taxon>
        <taxon>Asteraceae</taxon>
        <taxon>Asteroideae</taxon>
        <taxon>Anthemideae</taxon>
        <taxon>Anthemidinae</taxon>
        <taxon>Tanacetum</taxon>
    </lineage>
</organism>
<dbReference type="PANTHER" id="PTHR24296">
    <property type="entry name" value="CYTOCHROME P450"/>
    <property type="match status" value="1"/>
</dbReference>
<dbReference type="PRINTS" id="PR00463">
    <property type="entry name" value="EP450I"/>
</dbReference>
<evidence type="ECO:0000256" key="5">
    <source>
        <dbReference type="ARBA" id="ARBA00023004"/>
    </source>
</evidence>